<proteinExistence type="predicted"/>
<feature type="non-terminal residue" evidence="2">
    <location>
        <position position="1"/>
    </location>
</feature>
<dbReference type="AlphaFoldDB" id="A0A820MK80"/>
<gene>
    <name evidence="2" type="ORF">OXD698_LOCUS50079</name>
</gene>
<sequence>MPVGLRSRSLKIKTEPEEISSPPRIKRRAQTKVELPEQDENKEEPVRNLEEIRRKNLEDNKAFLEGLLMTK</sequence>
<name>A0A820MK80_9BILA</name>
<accession>A0A820MK80</accession>
<organism evidence="2 3">
    <name type="scientific">Adineta steineri</name>
    <dbReference type="NCBI Taxonomy" id="433720"/>
    <lineage>
        <taxon>Eukaryota</taxon>
        <taxon>Metazoa</taxon>
        <taxon>Spiralia</taxon>
        <taxon>Gnathifera</taxon>
        <taxon>Rotifera</taxon>
        <taxon>Eurotatoria</taxon>
        <taxon>Bdelloidea</taxon>
        <taxon>Adinetida</taxon>
        <taxon>Adinetidae</taxon>
        <taxon>Adineta</taxon>
    </lineage>
</organism>
<evidence type="ECO:0000256" key="1">
    <source>
        <dbReference type="SAM" id="MobiDB-lite"/>
    </source>
</evidence>
<feature type="region of interest" description="Disordered" evidence="1">
    <location>
        <begin position="1"/>
        <end position="47"/>
    </location>
</feature>
<evidence type="ECO:0000313" key="3">
    <source>
        <dbReference type="Proteomes" id="UP000663844"/>
    </source>
</evidence>
<reference evidence="2" key="1">
    <citation type="submission" date="2021-02" db="EMBL/GenBank/DDBJ databases">
        <authorList>
            <person name="Nowell W R."/>
        </authorList>
    </citation>
    <scope>NUCLEOTIDE SEQUENCE</scope>
</reference>
<protein>
    <submittedName>
        <fullName evidence="2">Uncharacterized protein</fullName>
    </submittedName>
</protein>
<evidence type="ECO:0000313" key="2">
    <source>
        <dbReference type="EMBL" id="CAF4375491.1"/>
    </source>
</evidence>
<dbReference type="Proteomes" id="UP000663844">
    <property type="component" value="Unassembled WGS sequence"/>
</dbReference>
<comment type="caution">
    <text evidence="2">The sequence shown here is derived from an EMBL/GenBank/DDBJ whole genome shotgun (WGS) entry which is preliminary data.</text>
</comment>
<dbReference type="EMBL" id="CAJOAZ010023441">
    <property type="protein sequence ID" value="CAF4375491.1"/>
    <property type="molecule type" value="Genomic_DNA"/>
</dbReference>